<proteinExistence type="predicted"/>
<sequence length="137" mass="15740">MSQKLTKFEYEYQKESIEQDIRGLDISILEVKRDIKSNQLEAATWDLETSKEGIRKAKLGYESARTANDITEQKNEQLQDQLSYERAMTLLNKQSLLTAGQSALLALQQAQKDLEDNASLFELKYRQVPDLSALPRE</sequence>
<comment type="caution">
    <text evidence="1">The sequence shown here is derived from an EMBL/GenBank/DDBJ whole genome shotgun (WGS) entry which is preliminary data.</text>
</comment>
<dbReference type="Proteomes" id="UP000641646">
    <property type="component" value="Unassembled WGS sequence"/>
</dbReference>
<organism evidence="1 2">
    <name type="scientific">Aerosakkonema funiforme FACHB-1375</name>
    <dbReference type="NCBI Taxonomy" id="2949571"/>
    <lineage>
        <taxon>Bacteria</taxon>
        <taxon>Bacillati</taxon>
        <taxon>Cyanobacteriota</taxon>
        <taxon>Cyanophyceae</taxon>
        <taxon>Oscillatoriophycideae</taxon>
        <taxon>Aerosakkonematales</taxon>
        <taxon>Aerosakkonemataceae</taxon>
        <taxon>Aerosakkonema</taxon>
    </lineage>
</organism>
<keyword evidence="2" id="KW-1185">Reference proteome</keyword>
<reference evidence="1" key="2">
    <citation type="submission" date="2020-08" db="EMBL/GenBank/DDBJ databases">
        <authorList>
            <person name="Chen M."/>
            <person name="Teng W."/>
            <person name="Zhao L."/>
            <person name="Hu C."/>
            <person name="Zhou Y."/>
            <person name="Han B."/>
            <person name="Song L."/>
            <person name="Shu W."/>
        </authorList>
    </citation>
    <scope>NUCLEOTIDE SEQUENCE</scope>
    <source>
        <strain evidence="1">FACHB-1375</strain>
    </source>
</reference>
<evidence type="ECO:0000313" key="1">
    <source>
        <dbReference type="EMBL" id="MBD2184975.1"/>
    </source>
</evidence>
<dbReference type="AlphaFoldDB" id="A0A926VJD7"/>
<gene>
    <name evidence="1" type="ORF">H6G03_28540</name>
</gene>
<evidence type="ECO:0000313" key="2">
    <source>
        <dbReference type="Proteomes" id="UP000641646"/>
    </source>
</evidence>
<dbReference type="RefSeq" id="WP_190472428.1">
    <property type="nucleotide sequence ID" value="NZ_JACJPW010000101.1"/>
</dbReference>
<accession>A0A926VJD7</accession>
<name>A0A926VJD7_9CYAN</name>
<protein>
    <submittedName>
        <fullName evidence="1">Uncharacterized protein</fullName>
    </submittedName>
</protein>
<reference evidence="1" key="1">
    <citation type="journal article" date="2015" name="ISME J.">
        <title>Draft Genome Sequence of Streptomyces incarnatus NRRL8089, which Produces the Nucleoside Antibiotic Sinefungin.</title>
        <authorList>
            <person name="Oshima K."/>
            <person name="Hattori M."/>
            <person name="Shimizu H."/>
            <person name="Fukuda K."/>
            <person name="Nemoto M."/>
            <person name="Inagaki K."/>
            <person name="Tamura T."/>
        </authorList>
    </citation>
    <scope>NUCLEOTIDE SEQUENCE</scope>
    <source>
        <strain evidence="1">FACHB-1375</strain>
    </source>
</reference>
<dbReference type="EMBL" id="JACJPW010000101">
    <property type="protein sequence ID" value="MBD2184975.1"/>
    <property type="molecule type" value="Genomic_DNA"/>
</dbReference>